<dbReference type="Proteomes" id="UP000008363">
    <property type="component" value="Unassembled WGS sequence"/>
</dbReference>
<dbReference type="EMBL" id="BAHC01000048">
    <property type="protein sequence ID" value="GAB89050.1"/>
    <property type="molecule type" value="Genomic_DNA"/>
</dbReference>
<protein>
    <submittedName>
        <fullName evidence="3">DNA polymerase III delta' subunit</fullName>
    </submittedName>
</protein>
<dbReference type="GO" id="GO:0008408">
    <property type="term" value="F:3'-5' exonuclease activity"/>
    <property type="evidence" value="ECO:0007669"/>
    <property type="project" value="InterPro"/>
</dbReference>
<reference evidence="3 4" key="1">
    <citation type="submission" date="2012-08" db="EMBL/GenBank/DDBJ databases">
        <title>Whole genome shotgun sequence of Gordonia rhizosphera NBRC 16068.</title>
        <authorList>
            <person name="Takarada H."/>
            <person name="Isaki S."/>
            <person name="Hosoyama A."/>
            <person name="Tsuchikane K."/>
            <person name="Katsumata H."/>
            <person name="Baba S."/>
            <person name="Ohji S."/>
            <person name="Yamazaki S."/>
            <person name="Fujita N."/>
        </authorList>
    </citation>
    <scope>NUCLEOTIDE SEQUENCE [LARGE SCALE GENOMIC DNA]</scope>
    <source>
        <strain evidence="3 4">NBRC 16068</strain>
    </source>
</reference>
<evidence type="ECO:0000313" key="4">
    <source>
        <dbReference type="Proteomes" id="UP000008363"/>
    </source>
</evidence>
<dbReference type="GO" id="GO:0006261">
    <property type="term" value="P:DNA-templated DNA replication"/>
    <property type="evidence" value="ECO:0007669"/>
    <property type="project" value="TreeGrafter"/>
</dbReference>
<dbReference type="InterPro" id="IPR050238">
    <property type="entry name" value="DNA_Rep/Repair_Clamp_Loader"/>
</dbReference>
<sequence>MTNVFDRLTGQAVVADELRGAAWAARGVSARLDAGVVGAVATSTGSAPRMFDGADGATFGHPASDGDDEVFSGLSRAAMTHAWLFTGPPGSGRSVAATCFAAALQCQSDDEVGCGQCRACVTVMAQTHADVRHVVPQGLSLSVLEARDVVQAAARRPGTGRWQIVIIEDADRLTEQAANALLKAVEEPPSRTVFLLCAPSVDPEDISVTLRSRCRHIALTTPSVADIERVLVDRDGIEPDRAAWAAAVCGGHIGRAKRLATDDAARAQREQALGLARAATRDSTAYAAAEALVKSADDAAKALSAQLDEAETEEMKTALGAGGTGKGTARPPRGTAGALKELEKRQKSRATRVLRDVLDRALVDLAALFRDALVVSMGARVTPMHPDKADDITVPMAGYASPEQLLRCVEAVLECRTALDVNVKPKFAVDAMVARIGMAMRREG</sequence>
<feature type="region of interest" description="Disordered" evidence="1">
    <location>
        <begin position="319"/>
        <end position="345"/>
    </location>
</feature>
<comment type="caution">
    <text evidence="3">The sequence shown here is derived from an EMBL/GenBank/DDBJ whole genome shotgun (WGS) entry which is preliminary data.</text>
</comment>
<organism evidence="3 4">
    <name type="scientific">Gordonia rhizosphera NBRC 16068</name>
    <dbReference type="NCBI Taxonomy" id="1108045"/>
    <lineage>
        <taxon>Bacteria</taxon>
        <taxon>Bacillati</taxon>
        <taxon>Actinomycetota</taxon>
        <taxon>Actinomycetes</taxon>
        <taxon>Mycobacteriales</taxon>
        <taxon>Gordoniaceae</taxon>
        <taxon>Gordonia</taxon>
    </lineage>
</organism>
<dbReference type="NCBIfam" id="TIGR00678">
    <property type="entry name" value="holB"/>
    <property type="match status" value="1"/>
</dbReference>
<dbReference type="GO" id="GO:0003887">
    <property type="term" value="F:DNA-directed DNA polymerase activity"/>
    <property type="evidence" value="ECO:0007669"/>
    <property type="project" value="InterPro"/>
</dbReference>
<proteinExistence type="predicted"/>
<name>K6VQ52_9ACTN</name>
<dbReference type="RefSeq" id="WP_006330918.1">
    <property type="nucleotide sequence ID" value="NZ_BAHC01000048.1"/>
</dbReference>
<dbReference type="InterPro" id="IPR004622">
    <property type="entry name" value="DNA_pol_HolB"/>
</dbReference>
<dbReference type="InterPro" id="IPR027417">
    <property type="entry name" value="P-loop_NTPase"/>
</dbReference>
<evidence type="ECO:0000259" key="2">
    <source>
        <dbReference type="SMART" id="SM00382"/>
    </source>
</evidence>
<dbReference type="NCBIfam" id="NF005926">
    <property type="entry name" value="PRK07940.1"/>
    <property type="match status" value="1"/>
</dbReference>
<accession>K6VQ52</accession>
<evidence type="ECO:0000256" key="1">
    <source>
        <dbReference type="SAM" id="MobiDB-lite"/>
    </source>
</evidence>
<dbReference type="PANTHER" id="PTHR11669:SF8">
    <property type="entry name" value="DNA POLYMERASE III SUBUNIT DELTA"/>
    <property type="match status" value="1"/>
</dbReference>
<dbReference type="Pfam" id="PF13177">
    <property type="entry name" value="DNA_pol3_delta2"/>
    <property type="match status" value="1"/>
</dbReference>
<dbReference type="OrthoDB" id="9809531at2"/>
<feature type="domain" description="AAA+ ATPase" evidence="2">
    <location>
        <begin position="79"/>
        <end position="223"/>
    </location>
</feature>
<evidence type="ECO:0000313" key="3">
    <source>
        <dbReference type="EMBL" id="GAB89050.1"/>
    </source>
</evidence>
<dbReference type="STRING" id="1108045.GORHZ_048_00270"/>
<dbReference type="PANTHER" id="PTHR11669">
    <property type="entry name" value="REPLICATION FACTOR C / DNA POLYMERASE III GAMMA-TAU SUBUNIT"/>
    <property type="match status" value="1"/>
</dbReference>
<keyword evidence="4" id="KW-1185">Reference proteome</keyword>
<dbReference type="SUPFAM" id="SSF52540">
    <property type="entry name" value="P-loop containing nucleoside triphosphate hydrolases"/>
    <property type="match status" value="1"/>
</dbReference>
<dbReference type="InterPro" id="IPR003593">
    <property type="entry name" value="AAA+_ATPase"/>
</dbReference>
<dbReference type="Gene3D" id="3.40.50.300">
    <property type="entry name" value="P-loop containing nucleotide triphosphate hydrolases"/>
    <property type="match status" value="1"/>
</dbReference>
<dbReference type="eggNOG" id="COG0470">
    <property type="taxonomic scope" value="Bacteria"/>
</dbReference>
<gene>
    <name evidence="3" type="primary">holB</name>
    <name evidence="3" type="ORF">GORHZ_048_00270</name>
</gene>
<dbReference type="SMART" id="SM00382">
    <property type="entry name" value="AAA"/>
    <property type="match status" value="1"/>
</dbReference>
<dbReference type="AlphaFoldDB" id="K6VQ52"/>